<keyword evidence="2" id="KW-1185">Reference proteome</keyword>
<name>A0AAV6TE45_9ARAC</name>
<evidence type="ECO:0000313" key="1">
    <source>
        <dbReference type="EMBL" id="KAG8156141.1"/>
    </source>
</evidence>
<feature type="non-terminal residue" evidence="1">
    <location>
        <position position="1"/>
    </location>
</feature>
<organism evidence="1 2">
    <name type="scientific">Oedothorax gibbosus</name>
    <dbReference type="NCBI Taxonomy" id="931172"/>
    <lineage>
        <taxon>Eukaryota</taxon>
        <taxon>Metazoa</taxon>
        <taxon>Ecdysozoa</taxon>
        <taxon>Arthropoda</taxon>
        <taxon>Chelicerata</taxon>
        <taxon>Arachnida</taxon>
        <taxon>Araneae</taxon>
        <taxon>Araneomorphae</taxon>
        <taxon>Entelegynae</taxon>
        <taxon>Araneoidea</taxon>
        <taxon>Linyphiidae</taxon>
        <taxon>Erigoninae</taxon>
        <taxon>Oedothorax</taxon>
    </lineage>
</organism>
<reference evidence="1 2" key="1">
    <citation type="journal article" date="2022" name="Nat. Ecol. Evol.">
        <title>A masculinizing supergene underlies an exaggerated male reproductive morph in a spider.</title>
        <authorList>
            <person name="Hendrickx F."/>
            <person name="De Corte Z."/>
            <person name="Sonet G."/>
            <person name="Van Belleghem S.M."/>
            <person name="Kostlbacher S."/>
            <person name="Vangestel C."/>
        </authorList>
    </citation>
    <scope>NUCLEOTIDE SEQUENCE [LARGE SCALE GENOMIC DNA]</scope>
    <source>
        <strain evidence="1">W744_W776</strain>
    </source>
</reference>
<proteinExistence type="predicted"/>
<dbReference type="Proteomes" id="UP000827092">
    <property type="component" value="Unassembled WGS sequence"/>
</dbReference>
<evidence type="ECO:0000313" key="2">
    <source>
        <dbReference type="Proteomes" id="UP000827092"/>
    </source>
</evidence>
<dbReference type="AlphaFoldDB" id="A0AAV6TE45"/>
<gene>
    <name evidence="1" type="ORF">JTE90_022858</name>
</gene>
<dbReference type="EMBL" id="JAFNEN010006280">
    <property type="protein sequence ID" value="KAG8156141.1"/>
    <property type="molecule type" value="Genomic_DNA"/>
</dbReference>
<sequence length="80" mass="8884">ALEGVDNTGESALNNLRLTSKLAKKVGCPDNVRDNPQVTMACLKDQIVIQLFPGKHQTLKMQMKRFYLHSANSRSEVLDG</sequence>
<comment type="caution">
    <text evidence="1">The sequence shown here is derived from an EMBL/GenBank/DDBJ whole genome shotgun (WGS) entry which is preliminary data.</text>
</comment>
<accession>A0AAV6TE45</accession>
<protein>
    <submittedName>
        <fullName evidence="1">Uncharacterized protein</fullName>
    </submittedName>
</protein>